<evidence type="ECO:0000259" key="4">
    <source>
        <dbReference type="Pfam" id="PF07992"/>
    </source>
</evidence>
<keyword evidence="3" id="KW-0274">FAD</keyword>
<keyword evidence="2" id="KW-0285">Flavoprotein</keyword>
<dbReference type="PANTHER" id="PTHR43429:SF3">
    <property type="entry name" value="NITRITE REDUCTASE [NAD(P)H]"/>
    <property type="match status" value="1"/>
</dbReference>
<dbReference type="InterPro" id="IPR036188">
    <property type="entry name" value="FAD/NAD-bd_sf"/>
</dbReference>
<dbReference type="InterPro" id="IPR023753">
    <property type="entry name" value="FAD/NAD-binding_dom"/>
</dbReference>
<evidence type="ECO:0000256" key="3">
    <source>
        <dbReference type="ARBA" id="ARBA00022827"/>
    </source>
</evidence>
<name>A0A520KV79_9EURY</name>
<reference evidence="6 7" key="1">
    <citation type="journal article" date="2019" name="Nat. Microbiol.">
        <title>Wide diversity of methane and short-chain alkane metabolisms in uncultured archaea.</title>
        <authorList>
            <person name="Borrel G."/>
            <person name="Adam P.S."/>
            <person name="McKay L.J."/>
            <person name="Chen L.X."/>
            <person name="Sierra-Garcia I.N."/>
            <person name="Sieber C.M."/>
            <person name="Letourneur Q."/>
            <person name="Ghozlane A."/>
            <person name="Andersen G.L."/>
            <person name="Li W.J."/>
            <person name="Hallam S.J."/>
            <person name="Muyzer G."/>
            <person name="de Oliveira V.M."/>
            <person name="Inskeep W.P."/>
            <person name="Banfield J.F."/>
            <person name="Gribaldo S."/>
        </authorList>
    </citation>
    <scope>NUCLEOTIDE SEQUENCE [LARGE SCALE GENOMIC DNA]</scope>
    <source>
        <strain evidence="6">NM1b</strain>
    </source>
</reference>
<dbReference type="PRINTS" id="PR00368">
    <property type="entry name" value="FADPNR"/>
</dbReference>
<dbReference type="Pfam" id="PF07992">
    <property type="entry name" value="Pyr_redox_2"/>
    <property type="match status" value="1"/>
</dbReference>
<evidence type="ECO:0000313" key="7">
    <source>
        <dbReference type="Proteomes" id="UP000320766"/>
    </source>
</evidence>
<dbReference type="SUPFAM" id="SSF51905">
    <property type="entry name" value="FAD/NAD(P)-binding domain"/>
    <property type="match status" value="2"/>
</dbReference>
<dbReference type="EMBL" id="RXIL01000130">
    <property type="protein sequence ID" value="RZN67752.1"/>
    <property type="molecule type" value="Genomic_DNA"/>
</dbReference>
<dbReference type="Gene3D" id="3.30.390.30">
    <property type="match status" value="1"/>
</dbReference>
<dbReference type="Pfam" id="PF18267">
    <property type="entry name" value="Rubredoxin_C"/>
    <property type="match status" value="1"/>
</dbReference>
<organism evidence="6 7">
    <name type="scientific">Candidatus Methanolliviera hydrocarbonicum</name>
    <dbReference type="NCBI Taxonomy" id="2491085"/>
    <lineage>
        <taxon>Archaea</taxon>
        <taxon>Methanobacteriati</taxon>
        <taxon>Methanobacteriota</taxon>
        <taxon>Candidatus Methanoliparia</taxon>
        <taxon>Candidatus Methanoliparales</taxon>
        <taxon>Candidatus Methanollivieraceae</taxon>
        <taxon>Candidatus Methanolliviera</taxon>
    </lineage>
</organism>
<dbReference type="AlphaFoldDB" id="A0A520KV79"/>
<dbReference type="Gene3D" id="3.50.50.60">
    <property type="entry name" value="FAD/NAD(P)-binding domain"/>
    <property type="match status" value="2"/>
</dbReference>
<comment type="caution">
    <text evidence="6">The sequence shown here is derived from an EMBL/GenBank/DDBJ whole genome shotgun (WGS) entry which is preliminary data.</text>
</comment>
<proteinExistence type="predicted"/>
<feature type="domain" description="NADH-rubredoxin oxidoreductase C-terminal" evidence="5">
    <location>
        <begin position="355"/>
        <end position="421"/>
    </location>
</feature>
<dbReference type="Proteomes" id="UP000320766">
    <property type="component" value="Unassembled WGS sequence"/>
</dbReference>
<gene>
    <name evidence="6" type="ORF">EF807_07125</name>
</gene>
<evidence type="ECO:0000256" key="1">
    <source>
        <dbReference type="ARBA" id="ARBA00001974"/>
    </source>
</evidence>
<evidence type="ECO:0000313" key="6">
    <source>
        <dbReference type="EMBL" id="RZN67752.1"/>
    </source>
</evidence>
<sequence length="452" mass="49986">MRQELSKRGVDVRITVNKMRYVIVGNSIAGIGGIEGIRSIDKDGEIILISEEPYRVYSRPLISYLLAGKITDEKMYYREEDFYDKNGVKVLFGEKAKEIDPKSKEVVTEKDTIRYDKLLLTVGGKPFIPPIKGIQKRGVFTFAGWDDVKAIGDFLRENDAKRSVIVGGGMIGIKSAEALKNLRFLAYANRRFATTLRECGLNVTIVELMERILPMALDEEGGNIYEEHLIENGIDIITGDGIEEILGEDEVSGVKLKSGKRIECRIVIVAIGVHPNIELAESAGLKVDRGIKVDRVMQTSKKDIYAAGDCVESYNILLEEEMPIPILPLAYKGGFTAGVNMAGGKGRSEYHGGFPMNSIQAFDLPLISLGMVNPDGGCEVLSARDGKNYKRLVLKDGKIFGYLAIGNIDRAGIVAGMMKEGMNVEKFKEAIMEDDFGLIYLPKDIRDNKLRG</sequence>
<accession>A0A520KV79</accession>
<dbReference type="InterPro" id="IPR050260">
    <property type="entry name" value="FAD-bd_OxRdtase"/>
</dbReference>
<dbReference type="InterPro" id="IPR041575">
    <property type="entry name" value="Rubredoxin_C"/>
</dbReference>
<dbReference type="GO" id="GO:0016491">
    <property type="term" value="F:oxidoreductase activity"/>
    <property type="evidence" value="ECO:0007669"/>
    <property type="project" value="InterPro"/>
</dbReference>
<comment type="cofactor">
    <cofactor evidence="1">
        <name>FAD</name>
        <dbReference type="ChEBI" id="CHEBI:57692"/>
    </cofactor>
</comment>
<evidence type="ECO:0000259" key="5">
    <source>
        <dbReference type="Pfam" id="PF18267"/>
    </source>
</evidence>
<dbReference type="InterPro" id="IPR016156">
    <property type="entry name" value="FAD/NAD-linked_Rdtase_dimer_sf"/>
</dbReference>
<evidence type="ECO:0000256" key="2">
    <source>
        <dbReference type="ARBA" id="ARBA00022630"/>
    </source>
</evidence>
<feature type="domain" description="FAD/NAD(P)-binding" evidence="4">
    <location>
        <begin position="20"/>
        <end position="312"/>
    </location>
</feature>
<dbReference type="PANTHER" id="PTHR43429">
    <property type="entry name" value="PYRIDINE NUCLEOTIDE-DISULFIDE OXIDOREDUCTASE DOMAIN-CONTAINING"/>
    <property type="match status" value="1"/>
</dbReference>
<protein>
    <submittedName>
        <fullName evidence="6">NAD(P)/FAD-dependent oxidoreductase</fullName>
    </submittedName>
</protein>